<feature type="transmembrane region" description="Helical" evidence="4">
    <location>
        <begin position="1000"/>
        <end position="1016"/>
    </location>
</feature>
<feature type="signal peptide" evidence="5">
    <location>
        <begin position="1"/>
        <end position="16"/>
    </location>
</feature>
<feature type="transmembrane region" description="Helical" evidence="4">
    <location>
        <begin position="1084"/>
        <end position="1109"/>
    </location>
</feature>
<dbReference type="KEGG" id="ptm:GSPATT00035320001"/>
<proteinExistence type="predicted"/>
<keyword evidence="3" id="KW-1015">Disulfide bond</keyword>
<keyword evidence="4" id="KW-0472">Membrane</keyword>
<keyword evidence="4" id="KW-1133">Transmembrane helix</keyword>
<feature type="transmembrane region" description="Helical" evidence="4">
    <location>
        <begin position="962"/>
        <end position="980"/>
    </location>
</feature>
<dbReference type="OMA" id="FLEKCHP"/>
<evidence type="ECO:0000256" key="5">
    <source>
        <dbReference type="SAM" id="SignalP"/>
    </source>
</evidence>
<organism evidence="6 7">
    <name type="scientific">Paramecium tetraurelia</name>
    <dbReference type="NCBI Taxonomy" id="5888"/>
    <lineage>
        <taxon>Eukaryota</taxon>
        <taxon>Sar</taxon>
        <taxon>Alveolata</taxon>
        <taxon>Ciliophora</taxon>
        <taxon>Intramacronucleata</taxon>
        <taxon>Oligohymenophorea</taxon>
        <taxon>Peniculida</taxon>
        <taxon>Parameciidae</taxon>
        <taxon>Paramecium</taxon>
    </lineage>
</organism>
<dbReference type="InterPro" id="IPR009030">
    <property type="entry name" value="Growth_fac_rcpt_cys_sf"/>
</dbReference>
<name>A0C5X4_PARTE</name>
<evidence type="ECO:0000256" key="4">
    <source>
        <dbReference type="SAM" id="Phobius"/>
    </source>
</evidence>
<evidence type="ECO:0000313" key="7">
    <source>
        <dbReference type="Proteomes" id="UP000000600"/>
    </source>
</evidence>
<evidence type="ECO:0008006" key="8">
    <source>
        <dbReference type="Google" id="ProtNLM"/>
    </source>
</evidence>
<dbReference type="InterPro" id="IPR011936">
    <property type="entry name" value="Myxo_disulph_rpt"/>
</dbReference>
<dbReference type="NCBIfam" id="TIGR02232">
    <property type="entry name" value="myxo_disulf_rpt"/>
    <property type="match status" value="2"/>
</dbReference>
<dbReference type="SUPFAM" id="SSF57184">
    <property type="entry name" value="Growth factor receptor domain"/>
    <property type="match status" value="2"/>
</dbReference>
<dbReference type="Proteomes" id="UP000000600">
    <property type="component" value="Unassembled WGS sequence"/>
</dbReference>
<feature type="transmembrane region" description="Helical" evidence="4">
    <location>
        <begin position="1022"/>
        <end position="1039"/>
    </location>
</feature>
<dbReference type="InParanoid" id="A0C5X4"/>
<keyword evidence="7" id="KW-1185">Reference proteome</keyword>
<feature type="transmembrane region" description="Helical" evidence="4">
    <location>
        <begin position="853"/>
        <end position="877"/>
    </location>
</feature>
<evidence type="ECO:0000256" key="1">
    <source>
        <dbReference type="ARBA" id="ARBA00022729"/>
    </source>
</evidence>
<evidence type="ECO:0000256" key="2">
    <source>
        <dbReference type="ARBA" id="ARBA00022737"/>
    </source>
</evidence>
<gene>
    <name evidence="6" type="ORF">GSPATT00035320001</name>
</gene>
<evidence type="ECO:0000256" key="3">
    <source>
        <dbReference type="ARBA" id="ARBA00023157"/>
    </source>
</evidence>
<dbReference type="RefSeq" id="XP_001433588.1">
    <property type="nucleotide sequence ID" value="XM_001433551.1"/>
</dbReference>
<feature type="chain" id="PRO_5002622788" description="TNFR-Cys domain-containing protein" evidence="5">
    <location>
        <begin position="17"/>
        <end position="1130"/>
    </location>
</feature>
<feature type="transmembrane region" description="Helical" evidence="4">
    <location>
        <begin position="1051"/>
        <end position="1072"/>
    </location>
</feature>
<feature type="transmembrane region" description="Helical" evidence="4">
    <location>
        <begin position="758"/>
        <end position="786"/>
    </location>
</feature>
<dbReference type="EMBL" id="CT868042">
    <property type="protein sequence ID" value="CAK66191.1"/>
    <property type="molecule type" value="Genomic_DNA"/>
</dbReference>
<dbReference type="GeneID" id="5019373"/>
<protein>
    <recommendedName>
        <fullName evidence="8">TNFR-Cys domain-containing protein</fullName>
    </recommendedName>
</protein>
<dbReference type="OrthoDB" id="309244at2759"/>
<evidence type="ECO:0000313" key="6">
    <source>
        <dbReference type="EMBL" id="CAK66191.1"/>
    </source>
</evidence>
<accession>A0C5X4</accession>
<dbReference type="AlphaFoldDB" id="A0C5X4"/>
<sequence>MIILFIIISTTHQTVIYEFNANSNIIDSVWQNNYNYAQIQICGGIHYYGASSYSYISRIFLDLESHSHFIMDAQFLRYLLFLNYKSIDSNYQTFIQLDSWTQYSEPLISPQGSICSGPSIENIRSYSITYKHNRGSFWIYFRSYSGGLMSLKLTMIKCQYESAACIDNYHIIGLKWKAHQYSLNEKDVTQQEGWTFQLNYWNNFYCGNCKFLKFLKVKYQTELPPHQDVLIRFLKSEYLTTVEVDYQYDKETFSNCYYIQILIRNHHNPILKLILQSPIELEYNQIRDFEVFYTEQEIKFKNLNEGCLEQIDDNCLICQEGWTQEEFLEKCHPICGDGIIQGQEECDNLISNHSCYQCKYSCIENCQICQFGTCLSCVEGFVINANFNCDPLCGDGNLTPYTVEQCELAVNGVWDGCQECRSLPIANCKTNHLSFCLECELGFQMLENACSPYCGDKLILQQYEECDDGNFQPYDGCYQCKFQCIEDCNICDQGQCILKCEDGYKFVNNKCLSVCGDSIVTKEEECDDGNTIKFDGCFQCEYSCPENCYVCYQGTCLECNDQYQLLNSNQCQKQLHCGDGFIQEQEECDDGNSFAIDGCNDCLIEQNWVCITMEKNSPSQCTFLKAPSFFINYLNMTSNKQYVSIQFNQQVKIYTANPLSETLNFELLDIDKKQWNSSLFIIQDVGSYSSFGEYIVEIEVYQLLKFRPVLKILVNQKVANADNAVLDDFEKQITLQYPNYLNDMQKDYSYSLKSLNQYLIYILSGITIMSLLLGSAELFVEILAILQFQQYLRYINLQFPENLDIYFSMNNLITVQPLLEFMYFPKFLQLIDIESNQEYSDGKFIFYKQNSSLIINLSCQIFQSIIFLFLILLHHWIKRLLYKWIFCPRYFYYTSSLSLYLNRKIIFKISQICYNFCLDLLNLEKFLSFQGLQKVLLLNGWDMIFKTLLYTRSFQTKNYLDILQLFMVSIILLLYFNILLNFFKCNSIISKVTKNQRFEILSFGRQFFFLIFLIYIQHSPILQLGLLFLTSLLQTIFLYNYRRTFNKKNYIVSMVVEISVITFMLSSFLYIQEFNEYFYQEKKIVLGWIQAVILSAGIIIELISILIGLKSKFKLMFKEKQPVAKNPLFI</sequence>
<dbReference type="HOGENOM" id="CLU_008168_0_0_1"/>
<dbReference type="PANTHER" id="PTHR38934">
    <property type="entry name" value="HYPHALLY REGULATED CELL WALL PROTEIN 1"/>
    <property type="match status" value="1"/>
</dbReference>
<reference evidence="6 7" key="1">
    <citation type="journal article" date="2006" name="Nature">
        <title>Global trends of whole-genome duplications revealed by the ciliate Paramecium tetraurelia.</title>
        <authorList>
            <consortium name="Genoscope"/>
            <person name="Aury J.-M."/>
            <person name="Jaillon O."/>
            <person name="Duret L."/>
            <person name="Noel B."/>
            <person name="Jubin C."/>
            <person name="Porcel B.M."/>
            <person name="Segurens B."/>
            <person name="Daubin V."/>
            <person name="Anthouard V."/>
            <person name="Aiach N."/>
            <person name="Arnaiz O."/>
            <person name="Billaut A."/>
            <person name="Beisson J."/>
            <person name="Blanc I."/>
            <person name="Bouhouche K."/>
            <person name="Camara F."/>
            <person name="Duharcourt S."/>
            <person name="Guigo R."/>
            <person name="Gogendeau D."/>
            <person name="Katinka M."/>
            <person name="Keller A.-M."/>
            <person name="Kissmehl R."/>
            <person name="Klotz C."/>
            <person name="Koll F."/>
            <person name="Le Moue A."/>
            <person name="Lepere C."/>
            <person name="Malinsky S."/>
            <person name="Nowacki M."/>
            <person name="Nowak J.K."/>
            <person name="Plattner H."/>
            <person name="Poulain J."/>
            <person name="Ruiz F."/>
            <person name="Serrano V."/>
            <person name="Zagulski M."/>
            <person name="Dessen P."/>
            <person name="Betermier M."/>
            <person name="Weissenbach J."/>
            <person name="Scarpelli C."/>
            <person name="Schachter V."/>
            <person name="Sperling L."/>
            <person name="Meyer E."/>
            <person name="Cohen J."/>
            <person name="Wincker P."/>
        </authorList>
    </citation>
    <scope>NUCLEOTIDE SEQUENCE [LARGE SCALE GENOMIC DNA]</scope>
    <source>
        <strain evidence="6 7">Stock d4-2</strain>
    </source>
</reference>
<dbReference type="PANTHER" id="PTHR38934:SF6">
    <property type="entry name" value="CHROMOSOME UNDETERMINED SCAFFOLD_176, WHOLE GENOME SHOTGUN SEQUENCE"/>
    <property type="match status" value="1"/>
</dbReference>
<dbReference type="STRING" id="5888.A0C5X4"/>
<keyword evidence="2" id="KW-0677">Repeat</keyword>
<dbReference type="Pfam" id="PF13948">
    <property type="entry name" value="DUF4215"/>
    <property type="match status" value="5"/>
</dbReference>
<keyword evidence="4" id="KW-0812">Transmembrane</keyword>
<keyword evidence="1 5" id="KW-0732">Signal</keyword>